<name>A0ABV9SCK1_9PSEU</name>
<evidence type="ECO:0000313" key="1">
    <source>
        <dbReference type="EMBL" id="MFC4858719.1"/>
    </source>
</evidence>
<sequence length="156" mass="17108">MAGDRIDSLTEARRLRREHGEEDVAYFLPRVASFGDVRHGVTGVGMDGIEADFATLRQAERDLAALHDDLLAQLKDAAELTGPLGDGTSPVTRHMRKAFLDRADLDGGVQTALLDYMEELILVRTAIVATLGTYEGVENDMVERLRTQAAQLEELA</sequence>
<evidence type="ECO:0008006" key="3">
    <source>
        <dbReference type="Google" id="ProtNLM"/>
    </source>
</evidence>
<dbReference type="RefSeq" id="WP_378061362.1">
    <property type="nucleotide sequence ID" value="NZ_JBHSIS010000024.1"/>
</dbReference>
<proteinExistence type="predicted"/>
<organism evidence="1 2">
    <name type="scientific">Actinophytocola glycyrrhizae</name>
    <dbReference type="NCBI Taxonomy" id="2044873"/>
    <lineage>
        <taxon>Bacteria</taxon>
        <taxon>Bacillati</taxon>
        <taxon>Actinomycetota</taxon>
        <taxon>Actinomycetes</taxon>
        <taxon>Pseudonocardiales</taxon>
        <taxon>Pseudonocardiaceae</taxon>
    </lineage>
</organism>
<comment type="caution">
    <text evidence="1">The sequence shown here is derived from an EMBL/GenBank/DDBJ whole genome shotgun (WGS) entry which is preliminary data.</text>
</comment>
<keyword evidence="2" id="KW-1185">Reference proteome</keyword>
<dbReference type="EMBL" id="JBHSIS010000024">
    <property type="protein sequence ID" value="MFC4858719.1"/>
    <property type="molecule type" value="Genomic_DNA"/>
</dbReference>
<protein>
    <recommendedName>
        <fullName evidence="3">Ferritin-like metal-binding protein YciE</fullName>
    </recommendedName>
</protein>
<reference evidence="2" key="1">
    <citation type="journal article" date="2019" name="Int. J. Syst. Evol. Microbiol.">
        <title>The Global Catalogue of Microorganisms (GCM) 10K type strain sequencing project: providing services to taxonomists for standard genome sequencing and annotation.</title>
        <authorList>
            <consortium name="The Broad Institute Genomics Platform"/>
            <consortium name="The Broad Institute Genome Sequencing Center for Infectious Disease"/>
            <person name="Wu L."/>
            <person name="Ma J."/>
        </authorList>
    </citation>
    <scope>NUCLEOTIDE SEQUENCE [LARGE SCALE GENOMIC DNA]</scope>
    <source>
        <strain evidence="2">ZS-22-S1</strain>
    </source>
</reference>
<evidence type="ECO:0000313" key="2">
    <source>
        <dbReference type="Proteomes" id="UP001595859"/>
    </source>
</evidence>
<accession>A0ABV9SCK1</accession>
<gene>
    <name evidence="1" type="ORF">ACFPCV_34930</name>
</gene>
<dbReference type="Proteomes" id="UP001595859">
    <property type="component" value="Unassembled WGS sequence"/>
</dbReference>